<evidence type="ECO:0000256" key="1">
    <source>
        <dbReference type="SAM" id="Coils"/>
    </source>
</evidence>
<accession>A0ABY8ADX0</accession>
<proteinExistence type="predicted"/>
<evidence type="ECO:0000256" key="2">
    <source>
        <dbReference type="SAM" id="MobiDB-lite"/>
    </source>
</evidence>
<keyword evidence="1" id="KW-0175">Coiled coil</keyword>
<keyword evidence="4" id="KW-1185">Reference proteome</keyword>
<sequence length="189" mass="21287">MTAREARAAALKAARERDSKDKRRRVLEVLESLQRAGTKITFARVAKEAGVSNWLAYSPGLREPIETARQRQEELGIEATADAVPPPSRVSSASLKTDLALAQQQIKELREERNRLRERLRLQLGAELDRTDGQELVARVSELSRENAELGRQAQQAQADNRTLRTTIESLEDDLTAARQSLRKMMRST</sequence>
<evidence type="ECO:0000313" key="4">
    <source>
        <dbReference type="Proteomes" id="UP001218629"/>
    </source>
</evidence>
<feature type="coiled-coil region" evidence="1">
    <location>
        <begin position="92"/>
        <end position="188"/>
    </location>
</feature>
<reference evidence="3 4" key="1">
    <citation type="submission" date="2022-03" db="EMBL/GenBank/DDBJ databases">
        <title>Streptomyces yunnanensis P86,complete genome.</title>
        <authorList>
            <person name="Chen S."/>
            <person name="Zhang Q."/>
        </authorList>
    </citation>
    <scope>NUCLEOTIDE SEQUENCE [LARGE SCALE GENOMIC DNA]</scope>
    <source>
        <strain evidence="3 4">P86</strain>
    </source>
</reference>
<dbReference type="Proteomes" id="UP001218629">
    <property type="component" value="Chromosome"/>
</dbReference>
<dbReference type="InterPro" id="IPR046229">
    <property type="entry name" value="TnpC-like"/>
</dbReference>
<dbReference type="Pfam" id="PF19776">
    <property type="entry name" value="DUF6262"/>
    <property type="match status" value="1"/>
</dbReference>
<gene>
    <name evidence="3" type="ORF">MOV08_23035</name>
</gene>
<dbReference type="EMBL" id="CP095749">
    <property type="protein sequence ID" value="WEB41852.1"/>
    <property type="molecule type" value="Genomic_DNA"/>
</dbReference>
<name>A0ABY8ADX0_9ACTN</name>
<evidence type="ECO:0000313" key="3">
    <source>
        <dbReference type="EMBL" id="WEB41852.1"/>
    </source>
</evidence>
<organism evidence="3 4">
    <name type="scientific">Streptomyces yunnanensis</name>
    <dbReference type="NCBI Taxonomy" id="156453"/>
    <lineage>
        <taxon>Bacteria</taxon>
        <taxon>Bacillati</taxon>
        <taxon>Actinomycetota</taxon>
        <taxon>Actinomycetes</taxon>
        <taxon>Kitasatosporales</taxon>
        <taxon>Streptomycetaceae</taxon>
        <taxon>Streptomyces</taxon>
    </lineage>
</organism>
<dbReference type="RefSeq" id="WP_275308703.1">
    <property type="nucleotide sequence ID" value="NZ_CP095749.1"/>
</dbReference>
<protein>
    <submittedName>
        <fullName evidence="3">DUF6262 family protein</fullName>
    </submittedName>
</protein>
<feature type="region of interest" description="Disordered" evidence="2">
    <location>
        <begin position="1"/>
        <end position="21"/>
    </location>
</feature>